<evidence type="ECO:0000313" key="2">
    <source>
        <dbReference type="EMBL" id="KAA8585396.1"/>
    </source>
</evidence>
<sequence>MAFSGGVPVVVVREFPSEWGERKTTEDVFFLADQECPGLEVFPLLVREVRIPHTLCLPSSLHPEQEGKTRRQRKGQERSYWLDYQRHKERQNHASVERRSSLLPGCLACWMSNF</sequence>
<organism evidence="2 3">
    <name type="scientific">Etheostoma spectabile</name>
    <name type="common">orangethroat darter</name>
    <dbReference type="NCBI Taxonomy" id="54343"/>
    <lineage>
        <taxon>Eukaryota</taxon>
        <taxon>Metazoa</taxon>
        <taxon>Chordata</taxon>
        <taxon>Craniata</taxon>
        <taxon>Vertebrata</taxon>
        <taxon>Euteleostomi</taxon>
        <taxon>Actinopterygii</taxon>
        <taxon>Neopterygii</taxon>
        <taxon>Teleostei</taxon>
        <taxon>Neoteleostei</taxon>
        <taxon>Acanthomorphata</taxon>
        <taxon>Eupercaria</taxon>
        <taxon>Perciformes</taxon>
        <taxon>Percoidei</taxon>
        <taxon>Percidae</taxon>
        <taxon>Etheostomatinae</taxon>
        <taxon>Etheostoma</taxon>
    </lineage>
</organism>
<feature type="compositionally biased region" description="Basic and acidic residues" evidence="1">
    <location>
        <begin position="63"/>
        <end position="77"/>
    </location>
</feature>
<feature type="region of interest" description="Disordered" evidence="1">
    <location>
        <begin position="59"/>
        <end position="79"/>
    </location>
</feature>
<evidence type="ECO:0000256" key="1">
    <source>
        <dbReference type="SAM" id="MobiDB-lite"/>
    </source>
</evidence>
<comment type="caution">
    <text evidence="2">The sequence shown here is derived from an EMBL/GenBank/DDBJ whole genome shotgun (WGS) entry which is preliminary data.</text>
</comment>
<protein>
    <submittedName>
        <fullName evidence="2">Uncharacterized protein</fullName>
    </submittedName>
</protein>
<proteinExistence type="predicted"/>
<evidence type="ECO:0000313" key="3">
    <source>
        <dbReference type="Proteomes" id="UP000327493"/>
    </source>
</evidence>
<dbReference type="Proteomes" id="UP000327493">
    <property type="component" value="Chromosome 15"/>
</dbReference>
<gene>
    <name evidence="2" type="ORF">FQN60_004090</name>
</gene>
<accession>A0A5J5CXI8</accession>
<name>A0A5J5CXI8_9PERO</name>
<dbReference type="AlphaFoldDB" id="A0A5J5CXI8"/>
<keyword evidence="3" id="KW-1185">Reference proteome</keyword>
<reference evidence="2 3" key="1">
    <citation type="submission" date="2019-08" db="EMBL/GenBank/DDBJ databases">
        <title>A chromosome-level genome assembly, high-density linkage maps, and genome scans reveal the genomic architecture of hybrid incompatibilities underlying speciation via character displacement in darters (Percidae: Etheostominae).</title>
        <authorList>
            <person name="Moran R.L."/>
            <person name="Catchen J.M."/>
            <person name="Fuller R.C."/>
        </authorList>
    </citation>
    <scope>NUCLEOTIDE SEQUENCE [LARGE SCALE GENOMIC DNA]</scope>
    <source>
        <strain evidence="2">EspeVRDwgs_2016</strain>
        <tissue evidence="2">Muscle</tissue>
    </source>
</reference>
<dbReference type="EMBL" id="VOFY01000015">
    <property type="protein sequence ID" value="KAA8585396.1"/>
    <property type="molecule type" value="Genomic_DNA"/>
</dbReference>